<feature type="binding site" evidence="2">
    <location>
        <position position="201"/>
    </location>
    <ligand>
        <name>Mn(2+)</name>
        <dbReference type="ChEBI" id="CHEBI:29035"/>
        <label>2</label>
    </ligand>
</feature>
<dbReference type="Pfam" id="PF01546">
    <property type="entry name" value="Peptidase_M20"/>
    <property type="match status" value="1"/>
</dbReference>
<feature type="signal peptide" evidence="3">
    <location>
        <begin position="1"/>
        <end position="24"/>
    </location>
</feature>
<evidence type="ECO:0000313" key="5">
    <source>
        <dbReference type="EMBL" id="GHA82959.1"/>
    </source>
</evidence>
<feature type="binding site" evidence="2">
    <location>
        <position position="174"/>
    </location>
    <ligand>
        <name>Mn(2+)</name>
        <dbReference type="ChEBI" id="CHEBI:29035"/>
        <label>2</label>
    </ligand>
</feature>
<dbReference type="NCBIfam" id="TIGR01891">
    <property type="entry name" value="amidohydrolases"/>
    <property type="match status" value="1"/>
</dbReference>
<dbReference type="PANTHER" id="PTHR11014:SF63">
    <property type="entry name" value="METALLOPEPTIDASE, PUTATIVE (AFU_ORTHOLOGUE AFUA_6G09600)-RELATED"/>
    <property type="match status" value="1"/>
</dbReference>
<evidence type="ECO:0000256" key="1">
    <source>
        <dbReference type="ARBA" id="ARBA00022801"/>
    </source>
</evidence>
<feature type="binding site" evidence="2">
    <location>
        <position position="410"/>
    </location>
    <ligand>
        <name>Mn(2+)</name>
        <dbReference type="ChEBI" id="CHEBI:29035"/>
        <label>2</label>
    </ligand>
</feature>
<dbReference type="InterPro" id="IPR036264">
    <property type="entry name" value="Bact_exopeptidase_dim_dom"/>
</dbReference>
<name>A0A8J3CPR1_9PROT</name>
<dbReference type="EMBL" id="BMZH01000001">
    <property type="protein sequence ID" value="GHA82959.1"/>
    <property type="molecule type" value="Genomic_DNA"/>
</dbReference>
<reference evidence="5" key="2">
    <citation type="submission" date="2020-09" db="EMBL/GenBank/DDBJ databases">
        <authorList>
            <person name="Sun Q."/>
            <person name="Kim S."/>
        </authorList>
    </citation>
    <scope>NUCLEOTIDE SEQUENCE</scope>
    <source>
        <strain evidence="5">KCTC 32513</strain>
    </source>
</reference>
<dbReference type="Proteomes" id="UP000634004">
    <property type="component" value="Unassembled WGS sequence"/>
</dbReference>
<dbReference type="PANTHER" id="PTHR11014">
    <property type="entry name" value="PEPTIDASE M20 FAMILY MEMBER"/>
    <property type="match status" value="1"/>
</dbReference>
<comment type="cofactor">
    <cofactor evidence="2">
        <name>Mn(2+)</name>
        <dbReference type="ChEBI" id="CHEBI:29035"/>
    </cofactor>
    <text evidence="2">The Mn(2+) ion enhances activity.</text>
</comment>
<dbReference type="AlphaFoldDB" id="A0A8J3CPR1"/>
<evidence type="ECO:0000256" key="3">
    <source>
        <dbReference type="SAM" id="SignalP"/>
    </source>
</evidence>
<feature type="chain" id="PRO_5035314661" evidence="3">
    <location>
        <begin position="25"/>
        <end position="440"/>
    </location>
</feature>
<dbReference type="GO" id="GO:0019877">
    <property type="term" value="P:diaminopimelate biosynthetic process"/>
    <property type="evidence" value="ECO:0007669"/>
    <property type="project" value="UniProtKB-ARBA"/>
</dbReference>
<dbReference type="SUPFAM" id="SSF53187">
    <property type="entry name" value="Zn-dependent exopeptidases"/>
    <property type="match status" value="1"/>
</dbReference>
<keyword evidence="6" id="KW-1185">Reference proteome</keyword>
<evidence type="ECO:0000313" key="6">
    <source>
        <dbReference type="Proteomes" id="UP000634004"/>
    </source>
</evidence>
<proteinExistence type="predicted"/>
<dbReference type="Gene3D" id="3.40.630.10">
    <property type="entry name" value="Zn peptidases"/>
    <property type="match status" value="1"/>
</dbReference>
<dbReference type="SUPFAM" id="SSF55031">
    <property type="entry name" value="Bacterial exopeptidase dimerisation domain"/>
    <property type="match status" value="1"/>
</dbReference>
<evidence type="ECO:0000259" key="4">
    <source>
        <dbReference type="Pfam" id="PF07687"/>
    </source>
</evidence>
<dbReference type="GO" id="GO:0050118">
    <property type="term" value="F:N-acetyldiaminopimelate deacetylase activity"/>
    <property type="evidence" value="ECO:0007669"/>
    <property type="project" value="UniProtKB-ARBA"/>
</dbReference>
<dbReference type="Gene3D" id="3.30.70.360">
    <property type="match status" value="1"/>
</dbReference>
<dbReference type="Pfam" id="PF07687">
    <property type="entry name" value="M20_dimer"/>
    <property type="match status" value="1"/>
</dbReference>
<keyword evidence="2" id="KW-0479">Metal-binding</keyword>
<gene>
    <name evidence="5" type="ORF">GCM10009069_02760</name>
</gene>
<feature type="binding site" evidence="2">
    <location>
        <position position="140"/>
    </location>
    <ligand>
        <name>Mn(2+)</name>
        <dbReference type="ChEBI" id="CHEBI:29035"/>
        <label>2</label>
    </ligand>
</feature>
<sequence length="440" mass="46634">MKGNFMKTTLLATALFMAATPAFAADMSTELRTHVQADYDANLSSLFVHLHENPELSFREFETSKRIASELTALGYDVTTGVGQTGVVAVLKNGDGPTVMIRADMDGLPVKEDTGLSYASTATQIGIDGIENPVMHACGHDVHMTSLIGTARQLMRLKDDWSGTLVLIGQPAEEIISGARAMIKDGLYERFPKPDYAIGFHVGAAGPAGKIMVPKGLAYSSSDSVDIHVHGVGTHGASPHQGVDPILVASAIVVNLQSIVSRSISPLQPGVITVGTFNAGRKNNIIGDQAELKLTVRSDDPEVRTTLLDSIDRVARGTAIAYGVPETLMPEVTRLSRNTPPLKNDEEAAIFVEQALVAAMGADTIVEPIRLGMGAEDFAEYITPELGVTGVFLSVGGTPVDELDTAAGHHSPFFKIAPEPSITAGTEAMTLTAMSLFNRE</sequence>
<keyword evidence="3" id="KW-0732">Signal</keyword>
<dbReference type="PIRSF" id="PIRSF005962">
    <property type="entry name" value="Pept_M20D_amidohydro"/>
    <property type="match status" value="1"/>
</dbReference>
<dbReference type="InterPro" id="IPR011650">
    <property type="entry name" value="Peptidase_M20_dimer"/>
</dbReference>
<dbReference type="FunFam" id="3.30.70.360:FF:000001">
    <property type="entry name" value="N-acetyldiaminopimelate deacetylase"/>
    <property type="match status" value="1"/>
</dbReference>
<organism evidence="5 6">
    <name type="scientific">Algimonas arctica</name>
    <dbReference type="NCBI Taxonomy" id="1479486"/>
    <lineage>
        <taxon>Bacteria</taxon>
        <taxon>Pseudomonadati</taxon>
        <taxon>Pseudomonadota</taxon>
        <taxon>Alphaproteobacteria</taxon>
        <taxon>Maricaulales</taxon>
        <taxon>Robiginitomaculaceae</taxon>
        <taxon>Algimonas</taxon>
    </lineage>
</organism>
<feature type="binding site" evidence="2">
    <location>
        <position position="138"/>
    </location>
    <ligand>
        <name>Mn(2+)</name>
        <dbReference type="ChEBI" id="CHEBI:29035"/>
        <label>2</label>
    </ligand>
</feature>
<feature type="domain" description="Peptidase M20 dimerisation" evidence="4">
    <location>
        <begin position="223"/>
        <end position="316"/>
    </location>
</feature>
<comment type="caution">
    <text evidence="5">The sequence shown here is derived from an EMBL/GenBank/DDBJ whole genome shotgun (WGS) entry which is preliminary data.</text>
</comment>
<protein>
    <submittedName>
        <fullName evidence="5">Peptidase</fullName>
    </submittedName>
</protein>
<keyword evidence="2" id="KW-0464">Manganese</keyword>
<keyword evidence="1" id="KW-0378">Hydrolase</keyword>
<evidence type="ECO:0000256" key="2">
    <source>
        <dbReference type="PIRSR" id="PIRSR005962-1"/>
    </source>
</evidence>
<accession>A0A8J3CPR1</accession>
<dbReference type="InterPro" id="IPR002933">
    <property type="entry name" value="Peptidase_M20"/>
</dbReference>
<dbReference type="GO" id="GO:0046872">
    <property type="term" value="F:metal ion binding"/>
    <property type="evidence" value="ECO:0007669"/>
    <property type="project" value="UniProtKB-KW"/>
</dbReference>
<reference evidence="5" key="1">
    <citation type="journal article" date="2014" name="Int. J. Syst. Evol. Microbiol.">
        <title>Complete genome sequence of Corynebacterium casei LMG S-19264T (=DSM 44701T), isolated from a smear-ripened cheese.</title>
        <authorList>
            <consortium name="US DOE Joint Genome Institute (JGI-PGF)"/>
            <person name="Walter F."/>
            <person name="Albersmeier A."/>
            <person name="Kalinowski J."/>
            <person name="Ruckert C."/>
        </authorList>
    </citation>
    <scope>NUCLEOTIDE SEQUENCE</scope>
    <source>
        <strain evidence="5">KCTC 32513</strain>
    </source>
</reference>
<dbReference type="InterPro" id="IPR017439">
    <property type="entry name" value="Amidohydrolase"/>
</dbReference>